<sequence length="262" mass="30490">MRSFTARLILFASLARNILGAPVEPEKILVNLDISKDVPDQIEYLPPREDKDCETYRIRQDLKETHLIGRVSDGEHIIMEGDSTCVDKCVDIIDRYNVYLVRILSKYANGNEYSCRIDEFRRTNGVPKYVRHYRTPVKLDVFKRERNDVPNLRSTMEPGIDRKPLHSETKGRSGKPLRITYAADDDLKDQFVFGTIYFDGKLIVEEERSLLNREIVWDTRFKDVTIDVLSWYNNGIKVNARYVLEAGKGFNLASEERTSFWT</sequence>
<gene>
    <name evidence="3" type="ORF">BEWA_003420</name>
</gene>
<feature type="compositionally biased region" description="Basic and acidic residues" evidence="1">
    <location>
        <begin position="159"/>
        <end position="171"/>
    </location>
</feature>
<dbReference type="RefSeq" id="XP_004830600.1">
    <property type="nucleotide sequence ID" value="XM_004830543.1"/>
</dbReference>
<accession>L0B1F2</accession>
<dbReference type="VEuPathDB" id="PiroplasmaDB:BEWA_003420"/>
<feature type="signal peptide" evidence="2">
    <location>
        <begin position="1"/>
        <end position="20"/>
    </location>
</feature>
<reference evidence="3 4" key="1">
    <citation type="journal article" date="2012" name="BMC Genomics">
        <title>Comparative genomic analysis and phylogenetic position of Theileria equi.</title>
        <authorList>
            <person name="Kappmeyer L.S."/>
            <person name="Thiagarajan M."/>
            <person name="Herndon D.R."/>
            <person name="Ramsay J.D."/>
            <person name="Caler E."/>
            <person name="Djikeng A."/>
            <person name="Gillespie J.J."/>
            <person name="Lau A.O."/>
            <person name="Roalson E.H."/>
            <person name="Silva J.C."/>
            <person name="Silva M.G."/>
            <person name="Suarez C.E."/>
            <person name="Ueti M.W."/>
            <person name="Nene V.M."/>
            <person name="Mealey R.H."/>
            <person name="Knowles D.P."/>
            <person name="Brayton K.A."/>
        </authorList>
    </citation>
    <scope>NUCLEOTIDE SEQUENCE [LARGE SCALE GENOMIC DNA]</scope>
    <source>
        <strain evidence="3 4">WA</strain>
    </source>
</reference>
<name>L0B1F2_THEEQ</name>
<organism evidence="3 4">
    <name type="scientific">Theileria equi strain WA</name>
    <dbReference type="NCBI Taxonomy" id="1537102"/>
    <lineage>
        <taxon>Eukaryota</taxon>
        <taxon>Sar</taxon>
        <taxon>Alveolata</taxon>
        <taxon>Apicomplexa</taxon>
        <taxon>Aconoidasida</taxon>
        <taxon>Piroplasmida</taxon>
        <taxon>Theileriidae</taxon>
        <taxon>Theileria</taxon>
    </lineage>
</organism>
<evidence type="ECO:0000256" key="1">
    <source>
        <dbReference type="SAM" id="MobiDB-lite"/>
    </source>
</evidence>
<evidence type="ECO:0000256" key="2">
    <source>
        <dbReference type="SAM" id="SignalP"/>
    </source>
</evidence>
<dbReference type="AlphaFoldDB" id="L0B1F2"/>
<dbReference type="EMBL" id="CP001670">
    <property type="protein sequence ID" value="AFZ80934.1"/>
    <property type="molecule type" value="Genomic_DNA"/>
</dbReference>
<evidence type="ECO:0000313" key="4">
    <source>
        <dbReference type="Proteomes" id="UP000031512"/>
    </source>
</evidence>
<dbReference type="KEGG" id="beq:BEWA_003420"/>
<keyword evidence="2" id="KW-0732">Signal</keyword>
<dbReference type="GeneID" id="15804858"/>
<proteinExistence type="predicted"/>
<evidence type="ECO:0000313" key="3">
    <source>
        <dbReference type="EMBL" id="AFZ80934.1"/>
    </source>
</evidence>
<dbReference type="Proteomes" id="UP000031512">
    <property type="component" value="Chromosome 3"/>
</dbReference>
<feature type="region of interest" description="Disordered" evidence="1">
    <location>
        <begin position="153"/>
        <end position="173"/>
    </location>
</feature>
<feature type="chain" id="PRO_5003939635" evidence="2">
    <location>
        <begin position="21"/>
        <end position="262"/>
    </location>
</feature>
<protein>
    <submittedName>
        <fullName evidence="3">Signal peptide-containing protein</fullName>
    </submittedName>
</protein>
<keyword evidence="4" id="KW-1185">Reference proteome</keyword>